<accession>A0AAD1Y3Q3</accession>
<dbReference type="SMART" id="SM00220">
    <property type="entry name" value="S_TKc"/>
    <property type="match status" value="1"/>
</dbReference>
<evidence type="ECO:0000256" key="11">
    <source>
        <dbReference type="PROSITE-ProRule" id="PRU10141"/>
    </source>
</evidence>
<dbReference type="EMBL" id="CAMPGE010024519">
    <property type="protein sequence ID" value="CAI2382352.1"/>
    <property type="molecule type" value="Genomic_DNA"/>
</dbReference>
<dbReference type="CDD" id="cd14210">
    <property type="entry name" value="PKc_DYRK"/>
    <property type="match status" value="1"/>
</dbReference>
<dbReference type="GO" id="GO:0004674">
    <property type="term" value="F:protein serine/threonine kinase activity"/>
    <property type="evidence" value="ECO:0007669"/>
    <property type="project" value="UniProtKB-KW"/>
</dbReference>
<dbReference type="InterPro" id="IPR000719">
    <property type="entry name" value="Prot_kinase_dom"/>
</dbReference>
<keyword evidence="4" id="KW-0808">Transferase</keyword>
<comment type="caution">
    <text evidence="14">The sequence shown here is derived from an EMBL/GenBank/DDBJ whole genome shotgun (WGS) entry which is preliminary data.</text>
</comment>
<evidence type="ECO:0000256" key="2">
    <source>
        <dbReference type="ARBA" id="ARBA00013203"/>
    </source>
</evidence>
<dbReference type="Gene3D" id="3.30.10.30">
    <property type="entry name" value="DYRK"/>
    <property type="match status" value="1"/>
</dbReference>
<evidence type="ECO:0000256" key="10">
    <source>
        <dbReference type="ARBA" id="ARBA00051680"/>
    </source>
</evidence>
<evidence type="ECO:0000256" key="9">
    <source>
        <dbReference type="ARBA" id="ARBA00049308"/>
    </source>
</evidence>
<evidence type="ECO:0000256" key="6">
    <source>
        <dbReference type="ARBA" id="ARBA00022777"/>
    </source>
</evidence>
<proteinExistence type="inferred from homology"/>
<dbReference type="EC" id="2.7.12.1" evidence="2"/>
<dbReference type="Gene3D" id="1.10.510.10">
    <property type="entry name" value="Transferase(Phosphotransferase) domain 1"/>
    <property type="match status" value="1"/>
</dbReference>
<evidence type="ECO:0000256" key="4">
    <source>
        <dbReference type="ARBA" id="ARBA00022679"/>
    </source>
</evidence>
<dbReference type="GO" id="GO:0005737">
    <property type="term" value="C:cytoplasm"/>
    <property type="evidence" value="ECO:0007669"/>
    <property type="project" value="TreeGrafter"/>
</dbReference>
<dbReference type="PANTHER" id="PTHR24058:SF22">
    <property type="entry name" value="DUAL SPECIFICITY TYROSINE-PHOSPHORYLATION-REGULATED KINASE 4"/>
    <property type="match status" value="1"/>
</dbReference>
<organism evidence="14 15">
    <name type="scientific">Euplotes crassus</name>
    <dbReference type="NCBI Taxonomy" id="5936"/>
    <lineage>
        <taxon>Eukaryota</taxon>
        <taxon>Sar</taxon>
        <taxon>Alveolata</taxon>
        <taxon>Ciliophora</taxon>
        <taxon>Intramacronucleata</taxon>
        <taxon>Spirotrichea</taxon>
        <taxon>Hypotrichia</taxon>
        <taxon>Euplotida</taxon>
        <taxon>Euplotidae</taxon>
        <taxon>Moneuplotes</taxon>
    </lineage>
</organism>
<feature type="domain" description="Protein kinase" evidence="13">
    <location>
        <begin position="604"/>
        <end position="900"/>
    </location>
</feature>
<dbReference type="AlphaFoldDB" id="A0AAD1Y3Q3"/>
<evidence type="ECO:0000259" key="13">
    <source>
        <dbReference type="PROSITE" id="PS50011"/>
    </source>
</evidence>
<keyword evidence="7 11" id="KW-0067">ATP-binding</keyword>
<protein>
    <recommendedName>
        <fullName evidence="2">dual-specificity kinase</fullName>
        <ecNumber evidence="2">2.7.12.1</ecNumber>
    </recommendedName>
</protein>
<feature type="region of interest" description="Disordered" evidence="12">
    <location>
        <begin position="57"/>
        <end position="89"/>
    </location>
</feature>
<feature type="region of interest" description="Disordered" evidence="12">
    <location>
        <begin position="446"/>
        <end position="466"/>
    </location>
</feature>
<name>A0AAD1Y3Q3_EUPCR</name>
<dbReference type="SUPFAM" id="SSF56112">
    <property type="entry name" value="Protein kinase-like (PK-like)"/>
    <property type="match status" value="1"/>
</dbReference>
<dbReference type="Pfam" id="PF00069">
    <property type="entry name" value="Pkinase"/>
    <property type="match status" value="1"/>
</dbReference>
<sequence>MYICTLLARGMLVKKDSEQWTKMSNLELQNNSFTGEESKEMSNFNLNEPRLSLRGKVKNPKASRRANRRGTIDGNKRYPNIQSKQYHTKRISTRRNLEKANASMLSRENPEILNDNKRRAANETAAPNAVIYQQFFNYQTFFGNKKSKRSSGTRVKPAGFNKMSNMRKISQNELFSSVASGPIEGSSFEAPPISKRGKRRIGNNRGSIEERRTKIVENLNSSINQTTRNFSSIMNQPNTSLNNSMILKRSAKKEPKKGSLGAGGNIKLVPINKIGKDLKKRLNNLRNKDFVIKPKKDIYPGENPFKIKKNLGATQAIKTSLNKPDVQFMNQTLTNGLPTTIEKNEEVIVTDRNDKILENSSQGDNKLSTIIESPNGDRKWSKKITEESKSIRVLSSESRESVKNDKPAVAKINFQKQRIGDLQPSAFISPKKEDKNISELPQLSLEAQVSPESPPKKPQTTKNSQKLTKFTMKITENNRSPLACSKIILKKDNSEVPELKSLEKESKAENSIVKVLPKAEPEPKKPAPKIKFPMPSTDFLAKYPQYLVPYEKKEILNYNTVYYLNMIERKLGRLPKQEGEKNEGWSSLSGEFLYEEHDMIAYRYEIRRLLGKGSFGIVFKCYDYKEKDFIAVKVVKCKKKLQKQGMVEVGLLKHLKENDKYDRMNIVRIKNHFYWRNHLCICFENLSINLYDYLKQNMYQGCSITLIRRFAIQILVALDYLEQHKIVHCDMKPENILLKKSNKSGVKLIDFGSSCFEHKMIYTYIQSRFYRAPEILLGIDYTCAIDMWSFGCILYELYTGYPLFAGEDETEQIQLIMEIKGVPPISVLKQGSRWRSFFHSNMNPRIIQNSRGKTHMPNTKKLSDVLKCDDDLFIDIIDKCIEWKVEDRLTPKEALQHEWIKTGLKQL</sequence>
<comment type="similarity">
    <text evidence="1">Belongs to the protein kinase superfamily. CMGC Ser/Thr protein kinase family. MNB/DYRK subfamily.</text>
</comment>
<dbReference type="GO" id="GO:0005856">
    <property type="term" value="C:cytoskeleton"/>
    <property type="evidence" value="ECO:0007669"/>
    <property type="project" value="TreeGrafter"/>
</dbReference>
<evidence type="ECO:0000313" key="15">
    <source>
        <dbReference type="Proteomes" id="UP001295684"/>
    </source>
</evidence>
<evidence type="ECO:0000313" key="14">
    <source>
        <dbReference type="EMBL" id="CAI2382352.1"/>
    </source>
</evidence>
<dbReference type="GO" id="GO:0004712">
    <property type="term" value="F:protein serine/threonine/tyrosine kinase activity"/>
    <property type="evidence" value="ECO:0007669"/>
    <property type="project" value="UniProtKB-EC"/>
</dbReference>
<evidence type="ECO:0000256" key="7">
    <source>
        <dbReference type="ARBA" id="ARBA00022840"/>
    </source>
</evidence>
<dbReference type="GO" id="GO:0005524">
    <property type="term" value="F:ATP binding"/>
    <property type="evidence" value="ECO:0007669"/>
    <property type="project" value="UniProtKB-UniRule"/>
</dbReference>
<dbReference type="InterPro" id="IPR011009">
    <property type="entry name" value="Kinase-like_dom_sf"/>
</dbReference>
<dbReference type="PROSITE" id="PS50011">
    <property type="entry name" value="PROTEIN_KINASE_DOM"/>
    <property type="match status" value="1"/>
</dbReference>
<dbReference type="InterPro" id="IPR017441">
    <property type="entry name" value="Protein_kinase_ATP_BS"/>
</dbReference>
<comment type="catalytic activity">
    <reaction evidence="9">
        <text>L-threonyl-[protein] + ATP = O-phospho-L-threonyl-[protein] + ADP + H(+)</text>
        <dbReference type="Rhea" id="RHEA:46608"/>
        <dbReference type="Rhea" id="RHEA-COMP:11060"/>
        <dbReference type="Rhea" id="RHEA-COMP:11605"/>
        <dbReference type="ChEBI" id="CHEBI:15378"/>
        <dbReference type="ChEBI" id="CHEBI:30013"/>
        <dbReference type="ChEBI" id="CHEBI:30616"/>
        <dbReference type="ChEBI" id="CHEBI:61977"/>
        <dbReference type="ChEBI" id="CHEBI:456216"/>
        <dbReference type="EC" id="2.7.12.1"/>
    </reaction>
</comment>
<feature type="compositionally biased region" description="Basic residues" evidence="12">
    <location>
        <begin position="57"/>
        <end position="68"/>
    </location>
</feature>
<keyword evidence="3" id="KW-0723">Serine/threonine-protein kinase</keyword>
<dbReference type="InterPro" id="IPR050494">
    <property type="entry name" value="Ser_Thr_dual-spec_kinase"/>
</dbReference>
<keyword evidence="6" id="KW-0418">Kinase</keyword>
<dbReference type="PROSITE" id="PS00108">
    <property type="entry name" value="PROTEIN_KINASE_ST"/>
    <property type="match status" value="1"/>
</dbReference>
<dbReference type="Proteomes" id="UP001295684">
    <property type="component" value="Unassembled WGS sequence"/>
</dbReference>
<dbReference type="Gene3D" id="3.30.200.20">
    <property type="entry name" value="Phosphorylase Kinase, domain 1"/>
    <property type="match status" value="1"/>
</dbReference>
<dbReference type="InterPro" id="IPR008271">
    <property type="entry name" value="Ser/Thr_kinase_AS"/>
</dbReference>
<evidence type="ECO:0000256" key="12">
    <source>
        <dbReference type="SAM" id="MobiDB-lite"/>
    </source>
</evidence>
<dbReference type="PROSITE" id="PS00107">
    <property type="entry name" value="PROTEIN_KINASE_ATP"/>
    <property type="match status" value="1"/>
</dbReference>
<dbReference type="InterPro" id="IPR042521">
    <property type="entry name" value="DYRK"/>
</dbReference>
<feature type="binding site" evidence="11">
    <location>
        <position position="633"/>
    </location>
    <ligand>
        <name>ATP</name>
        <dbReference type="ChEBI" id="CHEBI:30616"/>
    </ligand>
</feature>
<keyword evidence="15" id="KW-1185">Reference proteome</keyword>
<dbReference type="PANTHER" id="PTHR24058">
    <property type="entry name" value="DUAL SPECIFICITY PROTEIN KINASE"/>
    <property type="match status" value="1"/>
</dbReference>
<gene>
    <name evidence="14" type="ORF">ECRASSUSDP1_LOCUS23823</name>
</gene>
<comment type="catalytic activity">
    <reaction evidence="8">
        <text>L-seryl-[protein] + ATP = O-phospho-L-seryl-[protein] + ADP + H(+)</text>
        <dbReference type="Rhea" id="RHEA:17989"/>
        <dbReference type="Rhea" id="RHEA-COMP:9863"/>
        <dbReference type="Rhea" id="RHEA-COMP:11604"/>
        <dbReference type="ChEBI" id="CHEBI:15378"/>
        <dbReference type="ChEBI" id="CHEBI:29999"/>
        <dbReference type="ChEBI" id="CHEBI:30616"/>
        <dbReference type="ChEBI" id="CHEBI:83421"/>
        <dbReference type="ChEBI" id="CHEBI:456216"/>
        <dbReference type="EC" id="2.7.12.1"/>
    </reaction>
</comment>
<evidence type="ECO:0000256" key="1">
    <source>
        <dbReference type="ARBA" id="ARBA00008867"/>
    </source>
</evidence>
<evidence type="ECO:0000256" key="8">
    <source>
        <dbReference type="ARBA" id="ARBA00049003"/>
    </source>
</evidence>
<keyword evidence="5 11" id="KW-0547">Nucleotide-binding</keyword>
<evidence type="ECO:0000256" key="3">
    <source>
        <dbReference type="ARBA" id="ARBA00022527"/>
    </source>
</evidence>
<reference evidence="14" key="1">
    <citation type="submission" date="2023-07" db="EMBL/GenBank/DDBJ databases">
        <authorList>
            <consortium name="AG Swart"/>
            <person name="Singh M."/>
            <person name="Singh A."/>
            <person name="Seah K."/>
            <person name="Emmerich C."/>
        </authorList>
    </citation>
    <scope>NUCLEOTIDE SEQUENCE</scope>
    <source>
        <strain evidence="14">DP1</strain>
    </source>
</reference>
<comment type="catalytic activity">
    <reaction evidence="10">
        <text>L-tyrosyl-[protein] + ATP = O-phospho-L-tyrosyl-[protein] + ADP + H(+)</text>
        <dbReference type="Rhea" id="RHEA:10596"/>
        <dbReference type="Rhea" id="RHEA-COMP:10136"/>
        <dbReference type="Rhea" id="RHEA-COMP:20101"/>
        <dbReference type="ChEBI" id="CHEBI:15378"/>
        <dbReference type="ChEBI" id="CHEBI:30616"/>
        <dbReference type="ChEBI" id="CHEBI:46858"/>
        <dbReference type="ChEBI" id="CHEBI:61978"/>
        <dbReference type="ChEBI" id="CHEBI:456216"/>
        <dbReference type="EC" id="2.7.12.1"/>
    </reaction>
</comment>
<evidence type="ECO:0000256" key="5">
    <source>
        <dbReference type="ARBA" id="ARBA00022741"/>
    </source>
</evidence>